<proteinExistence type="inferred from homology"/>
<keyword evidence="5" id="KW-0804">Transcription</keyword>
<dbReference type="Gene3D" id="3.40.640.10">
    <property type="entry name" value="Type I PLP-dependent aspartate aminotransferase-like (Major domain)"/>
    <property type="match status" value="1"/>
</dbReference>
<evidence type="ECO:0000256" key="5">
    <source>
        <dbReference type="ARBA" id="ARBA00023163"/>
    </source>
</evidence>
<evidence type="ECO:0000256" key="6">
    <source>
        <dbReference type="SAM" id="MobiDB-lite"/>
    </source>
</evidence>
<keyword evidence="2" id="KW-0663">Pyridoxal phosphate</keyword>
<dbReference type="EMBL" id="CP139965">
    <property type="protein sequence ID" value="WQD78933.1"/>
    <property type="molecule type" value="Genomic_DNA"/>
</dbReference>
<keyword evidence="9" id="KW-1185">Reference proteome</keyword>
<evidence type="ECO:0000313" key="8">
    <source>
        <dbReference type="EMBL" id="WQD78933.1"/>
    </source>
</evidence>
<evidence type="ECO:0000313" key="9">
    <source>
        <dbReference type="Proteomes" id="UP001325479"/>
    </source>
</evidence>
<feature type="compositionally biased region" description="Low complexity" evidence="6">
    <location>
        <begin position="138"/>
        <end position="149"/>
    </location>
</feature>
<evidence type="ECO:0000259" key="7">
    <source>
        <dbReference type="PROSITE" id="PS50949"/>
    </source>
</evidence>
<organism evidence="8 9">
    <name type="scientific">Paraburkholderia kururiensis</name>
    <dbReference type="NCBI Taxonomy" id="984307"/>
    <lineage>
        <taxon>Bacteria</taxon>
        <taxon>Pseudomonadati</taxon>
        <taxon>Pseudomonadota</taxon>
        <taxon>Betaproteobacteria</taxon>
        <taxon>Burkholderiales</taxon>
        <taxon>Burkholderiaceae</taxon>
        <taxon>Paraburkholderia</taxon>
    </lineage>
</organism>
<dbReference type="InterPro" id="IPR051446">
    <property type="entry name" value="HTH_trans_reg/aminotransferase"/>
</dbReference>
<dbReference type="Pfam" id="PF00155">
    <property type="entry name" value="Aminotran_1_2"/>
    <property type="match status" value="1"/>
</dbReference>
<dbReference type="InterPro" id="IPR036390">
    <property type="entry name" value="WH_DNA-bd_sf"/>
</dbReference>
<dbReference type="SMART" id="SM00345">
    <property type="entry name" value="HTH_GNTR"/>
    <property type="match status" value="1"/>
</dbReference>
<feature type="compositionally biased region" description="Polar residues" evidence="6">
    <location>
        <begin position="594"/>
        <end position="608"/>
    </location>
</feature>
<dbReference type="SUPFAM" id="SSF46785">
    <property type="entry name" value="Winged helix' DNA-binding domain"/>
    <property type="match status" value="1"/>
</dbReference>
<protein>
    <submittedName>
        <fullName evidence="8">PLP-dependent aminotransferase family protein</fullName>
    </submittedName>
</protein>
<dbReference type="InterPro" id="IPR015424">
    <property type="entry name" value="PyrdxlP-dep_Trfase"/>
</dbReference>
<keyword evidence="4" id="KW-0238">DNA-binding</keyword>
<evidence type="ECO:0000256" key="1">
    <source>
        <dbReference type="ARBA" id="ARBA00005384"/>
    </source>
</evidence>
<accession>A0ABZ0WNR1</accession>
<dbReference type="CDD" id="cd07377">
    <property type="entry name" value="WHTH_GntR"/>
    <property type="match status" value="1"/>
</dbReference>
<gene>
    <name evidence="8" type="ORF">U0042_04275</name>
</gene>
<evidence type="ECO:0000256" key="3">
    <source>
        <dbReference type="ARBA" id="ARBA00023015"/>
    </source>
</evidence>
<dbReference type="Gene3D" id="1.10.10.10">
    <property type="entry name" value="Winged helix-like DNA-binding domain superfamily/Winged helix DNA-binding domain"/>
    <property type="match status" value="1"/>
</dbReference>
<dbReference type="RefSeq" id="WP_114810014.1">
    <property type="nucleotide sequence ID" value="NZ_CP139965.1"/>
</dbReference>
<dbReference type="InterPro" id="IPR036388">
    <property type="entry name" value="WH-like_DNA-bd_sf"/>
</dbReference>
<keyword evidence="8" id="KW-0808">Transferase</keyword>
<dbReference type="CDD" id="cd00609">
    <property type="entry name" value="AAT_like"/>
    <property type="match status" value="1"/>
</dbReference>
<dbReference type="Pfam" id="PF00392">
    <property type="entry name" value="GntR"/>
    <property type="match status" value="1"/>
</dbReference>
<dbReference type="GO" id="GO:0008483">
    <property type="term" value="F:transaminase activity"/>
    <property type="evidence" value="ECO:0007669"/>
    <property type="project" value="UniProtKB-KW"/>
</dbReference>
<dbReference type="PANTHER" id="PTHR46577:SF1">
    <property type="entry name" value="HTH-TYPE TRANSCRIPTIONAL REGULATORY PROTEIN GABR"/>
    <property type="match status" value="1"/>
</dbReference>
<comment type="similarity">
    <text evidence="1">In the C-terminal section; belongs to the class-I pyridoxal-phosphate-dependent aminotransferase family.</text>
</comment>
<feature type="region of interest" description="Disordered" evidence="6">
    <location>
        <begin position="92"/>
        <end position="122"/>
    </location>
</feature>
<dbReference type="InterPro" id="IPR015421">
    <property type="entry name" value="PyrdxlP-dep_Trfase_major"/>
</dbReference>
<reference evidence="8 9" key="1">
    <citation type="submission" date="2023-12" db="EMBL/GenBank/DDBJ databases">
        <title>Genome sequencing and assembly of bacterial species from a model synthetic community.</title>
        <authorList>
            <person name="Hogle S.L."/>
        </authorList>
    </citation>
    <scope>NUCLEOTIDE SEQUENCE [LARGE SCALE GENOMIC DNA]</scope>
    <source>
        <strain evidence="8 9">HAMBI 2494</strain>
    </source>
</reference>
<dbReference type="PRINTS" id="PR00035">
    <property type="entry name" value="HTHGNTR"/>
</dbReference>
<dbReference type="SUPFAM" id="SSF53383">
    <property type="entry name" value="PLP-dependent transferases"/>
    <property type="match status" value="1"/>
</dbReference>
<dbReference type="PANTHER" id="PTHR46577">
    <property type="entry name" value="HTH-TYPE TRANSCRIPTIONAL REGULATORY PROTEIN GABR"/>
    <property type="match status" value="1"/>
</dbReference>
<feature type="compositionally biased region" description="Polar residues" evidence="6">
    <location>
        <begin position="570"/>
        <end position="586"/>
    </location>
</feature>
<keyword evidence="3" id="KW-0805">Transcription regulation</keyword>
<name>A0ABZ0WNR1_9BURK</name>
<feature type="domain" description="HTH gntR-type" evidence="7">
    <location>
        <begin position="20"/>
        <end position="88"/>
    </location>
</feature>
<sequence>MDTIILADWLSARIDRACGEPMYRQVLRLMQQAILTGQLAPGTKLPSSRTLATDLGIARNTVLHVYDQLTAEGYVISTTGSGTYVADTRPDKAAVNVRRTPRAGAAGSSGGAGGSASSTSGAAVPAATAGTVTSKAASTTGSAASEPSADTATATPCTQQPGARHEPGAMSMRGQRLIDQAGVSPKQWGAFMPGVPDVAEFPARTWSRLQARLWKEANPDLLTYAPGGGYRPLRRALSDYLRVARSVNCTPDQIIITTGIHQSMDLAVRLLTDVGDRVWVEEPCYWGARSVLQSSGLTLVPVPVDSEGLNPRESDLLDPPRLALVTPSHQYPLGMVMSLARRRTLLEYARQHKVWIIEDDYDSEFRYGSRPLASLQGLDEAGQVIYVGSLGKMLFPGLRIGYMIAPPHLVDVFRTGVAELYREGQLMQQAVLAEFIMDGYLTSHVRRMRALYGERRQMLIDAITRHFGEALPVMGDEAGLHLVLGLPDHADDRAVAAAAFDAGVIVRPLTAYYSANDAGRAGKRDAGGSGSTPQRGLLLGYACVPNEKIDPAFATLAGVIEQHAFGRTRAVSNRASSRTTLATAKQNAEGAKTEAQTEASTEAQTGPA</sequence>
<keyword evidence="8" id="KW-0032">Aminotransferase</keyword>
<feature type="compositionally biased region" description="Polar residues" evidence="6">
    <location>
        <begin position="150"/>
        <end position="161"/>
    </location>
</feature>
<dbReference type="InterPro" id="IPR000524">
    <property type="entry name" value="Tscrpt_reg_HTH_GntR"/>
</dbReference>
<dbReference type="Proteomes" id="UP001325479">
    <property type="component" value="Chromosome"/>
</dbReference>
<evidence type="ECO:0000256" key="2">
    <source>
        <dbReference type="ARBA" id="ARBA00022898"/>
    </source>
</evidence>
<feature type="region of interest" description="Disordered" evidence="6">
    <location>
        <begin position="138"/>
        <end position="168"/>
    </location>
</feature>
<dbReference type="PROSITE" id="PS50949">
    <property type="entry name" value="HTH_GNTR"/>
    <property type="match status" value="1"/>
</dbReference>
<dbReference type="InterPro" id="IPR004839">
    <property type="entry name" value="Aminotransferase_I/II_large"/>
</dbReference>
<feature type="region of interest" description="Disordered" evidence="6">
    <location>
        <begin position="569"/>
        <end position="608"/>
    </location>
</feature>
<evidence type="ECO:0000256" key="4">
    <source>
        <dbReference type="ARBA" id="ARBA00023125"/>
    </source>
</evidence>